<proteinExistence type="predicted"/>
<dbReference type="Proteomes" id="UP001152799">
    <property type="component" value="Chromosome 4"/>
</dbReference>
<accession>A0A9N9QF21</accession>
<evidence type="ECO:0000313" key="2">
    <source>
        <dbReference type="Proteomes" id="UP001152799"/>
    </source>
</evidence>
<organism evidence="1 2">
    <name type="scientific">Ceutorhynchus assimilis</name>
    <name type="common">cabbage seed weevil</name>
    <dbReference type="NCBI Taxonomy" id="467358"/>
    <lineage>
        <taxon>Eukaryota</taxon>
        <taxon>Metazoa</taxon>
        <taxon>Ecdysozoa</taxon>
        <taxon>Arthropoda</taxon>
        <taxon>Hexapoda</taxon>
        <taxon>Insecta</taxon>
        <taxon>Pterygota</taxon>
        <taxon>Neoptera</taxon>
        <taxon>Endopterygota</taxon>
        <taxon>Coleoptera</taxon>
        <taxon>Polyphaga</taxon>
        <taxon>Cucujiformia</taxon>
        <taxon>Curculionidae</taxon>
        <taxon>Ceutorhynchinae</taxon>
        <taxon>Ceutorhynchus</taxon>
    </lineage>
</organism>
<keyword evidence="2" id="KW-1185">Reference proteome</keyword>
<sequence>MAEWLKNQYDINFRSNIINVSMIKSFFKKTNDNSDANHILIEDCDYYGAKRTCISNNNRQKQSSVHTKAIVIFKNNINSNNDIKKNNVNIKFVENEKTVWRRLSLQSFKKRRQRKIEEKSKPMIPLVLRTYDKRGDVIVSRSNDECWY</sequence>
<protein>
    <submittedName>
        <fullName evidence="1">Uncharacterized protein</fullName>
    </submittedName>
</protein>
<gene>
    <name evidence="1" type="ORF">CEUTPL_LOCUS8220</name>
</gene>
<dbReference type="OrthoDB" id="6780219at2759"/>
<dbReference type="EMBL" id="OU892280">
    <property type="protein sequence ID" value="CAG9767661.1"/>
    <property type="molecule type" value="Genomic_DNA"/>
</dbReference>
<name>A0A9N9QF21_9CUCU</name>
<reference evidence="1" key="1">
    <citation type="submission" date="2022-01" db="EMBL/GenBank/DDBJ databases">
        <authorList>
            <person name="King R."/>
        </authorList>
    </citation>
    <scope>NUCLEOTIDE SEQUENCE</scope>
</reference>
<evidence type="ECO:0000313" key="1">
    <source>
        <dbReference type="EMBL" id="CAG9767661.1"/>
    </source>
</evidence>
<dbReference type="AlphaFoldDB" id="A0A9N9QF21"/>